<evidence type="ECO:0000313" key="4">
    <source>
        <dbReference type="Proteomes" id="UP000235392"/>
    </source>
</evidence>
<dbReference type="Proteomes" id="UP000235392">
    <property type="component" value="Unassembled WGS sequence"/>
</dbReference>
<keyword evidence="1" id="KW-0472">Membrane</keyword>
<name>A0A2N5VI24_9BASI</name>
<evidence type="ECO:0000256" key="2">
    <source>
        <dbReference type="SAM" id="SignalP"/>
    </source>
</evidence>
<gene>
    <name evidence="3" type="ORF">PCASD_02228</name>
</gene>
<keyword evidence="1" id="KW-1133">Transmembrane helix</keyword>
<feature type="signal peptide" evidence="2">
    <location>
        <begin position="1"/>
        <end position="21"/>
    </location>
</feature>
<sequence>MECQSFVVCVVFSFMLTLVSNANTQFQPATINLPDARLRLGIPTRYIENRYVMALVGTAWVMSFGYLLGFILEVWVISRHRRFQQVVFIEN</sequence>
<comment type="caution">
    <text evidence="3">The sequence shown here is derived from an EMBL/GenBank/DDBJ whole genome shotgun (WGS) entry which is preliminary data.</text>
</comment>
<evidence type="ECO:0000313" key="3">
    <source>
        <dbReference type="EMBL" id="PLW49653.1"/>
    </source>
</evidence>
<keyword evidence="2" id="KW-0732">Signal</keyword>
<dbReference type="EMBL" id="PGCI01000015">
    <property type="protein sequence ID" value="PLW49653.1"/>
    <property type="molecule type" value="Genomic_DNA"/>
</dbReference>
<protein>
    <submittedName>
        <fullName evidence="3">Uncharacterized protein</fullName>
    </submittedName>
</protein>
<evidence type="ECO:0000256" key="1">
    <source>
        <dbReference type="SAM" id="Phobius"/>
    </source>
</evidence>
<accession>A0A2N5VI24</accession>
<keyword evidence="1" id="KW-0812">Transmembrane</keyword>
<dbReference type="AlphaFoldDB" id="A0A2N5VI24"/>
<reference evidence="3 4" key="1">
    <citation type="submission" date="2017-11" db="EMBL/GenBank/DDBJ databases">
        <title>De novo assembly and phasing of dikaryotic genomes from two isolates of Puccinia coronata f. sp. avenae, the causal agent of oat crown rust.</title>
        <authorList>
            <person name="Miller M.E."/>
            <person name="Zhang Y."/>
            <person name="Omidvar V."/>
            <person name="Sperschneider J."/>
            <person name="Schwessinger B."/>
            <person name="Raley C."/>
            <person name="Palmer J.M."/>
            <person name="Garnica D."/>
            <person name="Upadhyaya N."/>
            <person name="Rathjen J."/>
            <person name="Taylor J.M."/>
            <person name="Park R.F."/>
            <person name="Dodds P.N."/>
            <person name="Hirsch C.D."/>
            <person name="Kianian S.F."/>
            <person name="Figueroa M."/>
        </authorList>
    </citation>
    <scope>NUCLEOTIDE SEQUENCE [LARGE SCALE GENOMIC DNA]</scope>
    <source>
        <strain evidence="3">12SD80</strain>
    </source>
</reference>
<organism evidence="3 4">
    <name type="scientific">Puccinia coronata f. sp. avenae</name>
    <dbReference type="NCBI Taxonomy" id="200324"/>
    <lineage>
        <taxon>Eukaryota</taxon>
        <taxon>Fungi</taxon>
        <taxon>Dikarya</taxon>
        <taxon>Basidiomycota</taxon>
        <taxon>Pucciniomycotina</taxon>
        <taxon>Pucciniomycetes</taxon>
        <taxon>Pucciniales</taxon>
        <taxon>Pucciniaceae</taxon>
        <taxon>Puccinia</taxon>
    </lineage>
</organism>
<feature type="transmembrane region" description="Helical" evidence="1">
    <location>
        <begin position="51"/>
        <end position="76"/>
    </location>
</feature>
<feature type="chain" id="PRO_5014891798" evidence="2">
    <location>
        <begin position="22"/>
        <end position="91"/>
    </location>
</feature>
<proteinExistence type="predicted"/>